<reference evidence="1" key="1">
    <citation type="journal article" date="2014" name="Int. J. Syst. Evol. Microbiol.">
        <title>Complete genome sequence of Corynebacterium casei LMG S-19264T (=DSM 44701T), isolated from a smear-ripened cheese.</title>
        <authorList>
            <consortium name="US DOE Joint Genome Institute (JGI-PGF)"/>
            <person name="Walter F."/>
            <person name="Albersmeier A."/>
            <person name="Kalinowski J."/>
            <person name="Ruckert C."/>
        </authorList>
    </citation>
    <scope>NUCLEOTIDE SEQUENCE</scope>
    <source>
        <strain evidence="1">CGMCC 1.15367</strain>
    </source>
</reference>
<dbReference type="AlphaFoldDB" id="A0A917A3C8"/>
<evidence type="ECO:0000313" key="1">
    <source>
        <dbReference type="EMBL" id="GGE24753.1"/>
    </source>
</evidence>
<evidence type="ECO:0000313" key="2">
    <source>
        <dbReference type="Proteomes" id="UP000644699"/>
    </source>
</evidence>
<reference evidence="1" key="2">
    <citation type="submission" date="2020-09" db="EMBL/GenBank/DDBJ databases">
        <authorList>
            <person name="Sun Q."/>
            <person name="Zhou Y."/>
        </authorList>
    </citation>
    <scope>NUCLEOTIDE SEQUENCE</scope>
    <source>
        <strain evidence="1">CGMCC 1.15367</strain>
    </source>
</reference>
<dbReference type="Proteomes" id="UP000644699">
    <property type="component" value="Unassembled WGS sequence"/>
</dbReference>
<gene>
    <name evidence="1" type="ORF">GCM10011390_50220</name>
</gene>
<organism evidence="1 2">
    <name type="scientific">Aureimonas endophytica</name>
    <dbReference type="NCBI Taxonomy" id="2027858"/>
    <lineage>
        <taxon>Bacteria</taxon>
        <taxon>Pseudomonadati</taxon>
        <taxon>Pseudomonadota</taxon>
        <taxon>Alphaproteobacteria</taxon>
        <taxon>Hyphomicrobiales</taxon>
        <taxon>Aurantimonadaceae</taxon>
        <taxon>Aureimonas</taxon>
    </lineage>
</organism>
<name>A0A917A3C8_9HYPH</name>
<keyword evidence="2" id="KW-1185">Reference proteome</keyword>
<comment type="caution">
    <text evidence="1">The sequence shown here is derived from an EMBL/GenBank/DDBJ whole genome shotgun (WGS) entry which is preliminary data.</text>
</comment>
<proteinExistence type="predicted"/>
<dbReference type="EMBL" id="BMIQ01000015">
    <property type="protein sequence ID" value="GGE24753.1"/>
    <property type="molecule type" value="Genomic_DNA"/>
</dbReference>
<accession>A0A917A3C8</accession>
<protein>
    <submittedName>
        <fullName evidence="1">Uncharacterized protein</fullName>
    </submittedName>
</protein>
<sequence length="58" mass="6121">MSVDPVQEAAQWLAGLTAAEKPSPIIPELRRRFGLSALEACRVTAAAGKMTTAPEAKL</sequence>
<dbReference type="RefSeq" id="WP_188913501.1">
    <property type="nucleotide sequence ID" value="NZ_BMIQ01000015.1"/>
</dbReference>